<dbReference type="OrthoDB" id="9807274at2"/>
<dbReference type="GO" id="GO:0005886">
    <property type="term" value="C:plasma membrane"/>
    <property type="evidence" value="ECO:0007669"/>
    <property type="project" value="UniProtKB-SubCell"/>
</dbReference>
<feature type="transmembrane region" description="Helical" evidence="7">
    <location>
        <begin position="220"/>
        <end position="238"/>
    </location>
</feature>
<evidence type="ECO:0000256" key="3">
    <source>
        <dbReference type="ARBA" id="ARBA00022475"/>
    </source>
</evidence>
<reference evidence="9 10" key="1">
    <citation type="submission" date="2019-03" db="EMBL/GenBank/DDBJ databases">
        <title>Genomic Encyclopedia of Archaeal and Bacterial Type Strains, Phase II (KMG-II): from individual species to whole genera.</title>
        <authorList>
            <person name="Goeker M."/>
        </authorList>
    </citation>
    <scope>NUCLEOTIDE SEQUENCE [LARGE SCALE GENOMIC DNA]</scope>
    <source>
        <strain evidence="9 10">DSM 45499</strain>
    </source>
</reference>
<evidence type="ECO:0000313" key="10">
    <source>
        <dbReference type="Proteomes" id="UP000294927"/>
    </source>
</evidence>
<feature type="transmembrane region" description="Helical" evidence="7">
    <location>
        <begin position="167"/>
        <end position="186"/>
    </location>
</feature>
<evidence type="ECO:0000256" key="1">
    <source>
        <dbReference type="ARBA" id="ARBA00004651"/>
    </source>
</evidence>
<dbReference type="InterPro" id="IPR036259">
    <property type="entry name" value="MFS_trans_sf"/>
</dbReference>
<evidence type="ECO:0000256" key="2">
    <source>
        <dbReference type="ARBA" id="ARBA00022448"/>
    </source>
</evidence>
<dbReference type="InterPro" id="IPR011701">
    <property type="entry name" value="MFS"/>
</dbReference>
<name>A0A4R7W1I7_9PSEU</name>
<feature type="domain" description="Major facilitator superfamily (MFS) profile" evidence="8">
    <location>
        <begin position="14"/>
        <end position="446"/>
    </location>
</feature>
<dbReference type="Gene3D" id="1.20.1250.20">
    <property type="entry name" value="MFS general substrate transporter like domains"/>
    <property type="match status" value="1"/>
</dbReference>
<sequence length="446" mass="45308">MTDTVAPARSRRAALYVLCAGQLMILLDATVVNVALPSIRADLGFTESGLAWVVNAYLVAFAGLLLLAGRLGDLLGQRRVFLTGLVVFTAASVLCGAAQTQFVLVAARFAQGVGGALASAVILGMIVTTFPEPKEQARAIGVYGFVSSAGGAVGLLAGGTITDVFNWHWIFLVNLPVGVLTVWLCLRHVEHRPGVTADGTDVTGAALLTAGLMLGVYAIVSAPVLGLGSVVLLVAFTLRQRYAANPLIPLRLFAARAAVVANVAQLLVVAGMFGVFFFGALYLQQVLGFSPLAVGLAFLPAAGTMALTALRLSGPVALRLGTRGAVLLSLGLILVCLLLWARTPAGGHYAVDVLPAMVLFGLGGGLGFPALMTLAMSGATETDSGAASGLFSTTYQVGGAVGLAALTTVAAGAADLNSGYHAAHLVAAGLVATALVLVAAGHSRTH</sequence>
<evidence type="ECO:0000256" key="5">
    <source>
        <dbReference type="ARBA" id="ARBA00022989"/>
    </source>
</evidence>
<keyword evidence="10" id="KW-1185">Reference proteome</keyword>
<comment type="subcellular location">
    <subcellularLocation>
        <location evidence="1">Cell membrane</location>
        <topology evidence="1">Multi-pass membrane protein</topology>
    </subcellularLocation>
</comment>
<feature type="transmembrane region" description="Helical" evidence="7">
    <location>
        <begin position="395"/>
        <end position="414"/>
    </location>
</feature>
<protein>
    <submittedName>
        <fullName evidence="9">EmrB/QacA subfamily drug resistance transporter</fullName>
    </submittedName>
</protein>
<dbReference type="EMBL" id="SOCP01000002">
    <property type="protein sequence ID" value="TDV56272.1"/>
    <property type="molecule type" value="Genomic_DNA"/>
</dbReference>
<dbReference type="SUPFAM" id="SSF103473">
    <property type="entry name" value="MFS general substrate transporter"/>
    <property type="match status" value="1"/>
</dbReference>
<dbReference type="Proteomes" id="UP000294927">
    <property type="component" value="Unassembled WGS sequence"/>
</dbReference>
<comment type="caution">
    <text evidence="9">The sequence shown here is derived from an EMBL/GenBank/DDBJ whole genome shotgun (WGS) entry which is preliminary data.</text>
</comment>
<organism evidence="9 10">
    <name type="scientific">Actinophytocola oryzae</name>
    <dbReference type="NCBI Taxonomy" id="502181"/>
    <lineage>
        <taxon>Bacteria</taxon>
        <taxon>Bacillati</taxon>
        <taxon>Actinomycetota</taxon>
        <taxon>Actinomycetes</taxon>
        <taxon>Pseudonocardiales</taxon>
        <taxon>Pseudonocardiaceae</taxon>
    </lineage>
</organism>
<proteinExistence type="predicted"/>
<feature type="transmembrane region" description="Helical" evidence="7">
    <location>
        <begin position="324"/>
        <end position="341"/>
    </location>
</feature>
<gene>
    <name evidence="9" type="ORF">CLV71_102338</name>
</gene>
<keyword evidence="3" id="KW-1003">Cell membrane</keyword>
<accession>A0A4R7W1I7</accession>
<dbReference type="GO" id="GO:0022857">
    <property type="term" value="F:transmembrane transporter activity"/>
    <property type="evidence" value="ECO:0007669"/>
    <property type="project" value="InterPro"/>
</dbReference>
<feature type="transmembrane region" description="Helical" evidence="7">
    <location>
        <begin position="13"/>
        <end position="36"/>
    </location>
</feature>
<feature type="transmembrane region" description="Helical" evidence="7">
    <location>
        <begin position="48"/>
        <end position="68"/>
    </location>
</feature>
<evidence type="ECO:0000313" key="9">
    <source>
        <dbReference type="EMBL" id="TDV56272.1"/>
    </source>
</evidence>
<dbReference type="InterPro" id="IPR020846">
    <property type="entry name" value="MFS_dom"/>
</dbReference>
<feature type="transmembrane region" description="Helical" evidence="7">
    <location>
        <begin position="353"/>
        <end position="374"/>
    </location>
</feature>
<feature type="transmembrane region" description="Helical" evidence="7">
    <location>
        <begin position="109"/>
        <end position="130"/>
    </location>
</feature>
<feature type="transmembrane region" description="Helical" evidence="7">
    <location>
        <begin position="142"/>
        <end position="161"/>
    </location>
</feature>
<evidence type="ECO:0000259" key="8">
    <source>
        <dbReference type="PROSITE" id="PS50850"/>
    </source>
</evidence>
<evidence type="ECO:0000256" key="6">
    <source>
        <dbReference type="ARBA" id="ARBA00023136"/>
    </source>
</evidence>
<keyword evidence="2" id="KW-0813">Transport</keyword>
<keyword evidence="5 7" id="KW-1133">Transmembrane helix</keyword>
<evidence type="ECO:0000256" key="4">
    <source>
        <dbReference type="ARBA" id="ARBA00022692"/>
    </source>
</evidence>
<keyword evidence="4 7" id="KW-0812">Transmembrane</keyword>
<dbReference type="PANTHER" id="PTHR42718">
    <property type="entry name" value="MAJOR FACILITATOR SUPERFAMILY MULTIDRUG TRANSPORTER MFSC"/>
    <property type="match status" value="1"/>
</dbReference>
<evidence type="ECO:0000256" key="7">
    <source>
        <dbReference type="SAM" id="Phobius"/>
    </source>
</evidence>
<dbReference type="AlphaFoldDB" id="A0A4R7W1I7"/>
<dbReference type="CDD" id="cd17321">
    <property type="entry name" value="MFS_MMR_MDR_like"/>
    <property type="match status" value="1"/>
</dbReference>
<feature type="transmembrane region" description="Helical" evidence="7">
    <location>
        <begin position="259"/>
        <end position="283"/>
    </location>
</feature>
<keyword evidence="6 7" id="KW-0472">Membrane</keyword>
<dbReference type="PANTHER" id="PTHR42718:SF46">
    <property type="entry name" value="BLR6921 PROTEIN"/>
    <property type="match status" value="1"/>
</dbReference>
<feature type="transmembrane region" description="Helical" evidence="7">
    <location>
        <begin position="80"/>
        <end position="103"/>
    </location>
</feature>
<dbReference type="RefSeq" id="WP_133901533.1">
    <property type="nucleotide sequence ID" value="NZ_SOCP01000002.1"/>
</dbReference>
<dbReference type="PROSITE" id="PS50850">
    <property type="entry name" value="MFS"/>
    <property type="match status" value="1"/>
</dbReference>
<feature type="transmembrane region" description="Helical" evidence="7">
    <location>
        <begin position="420"/>
        <end position="440"/>
    </location>
</feature>
<feature type="transmembrane region" description="Helical" evidence="7">
    <location>
        <begin position="289"/>
        <end position="312"/>
    </location>
</feature>
<dbReference type="Pfam" id="PF07690">
    <property type="entry name" value="MFS_1"/>
    <property type="match status" value="1"/>
</dbReference>